<proteinExistence type="predicted"/>
<evidence type="ECO:0000313" key="2">
    <source>
        <dbReference type="Proteomes" id="UP000676325"/>
    </source>
</evidence>
<sequence>MAATIGLLVWFGEAKGSHGTAAAPRLSVDLVGSWTGTVTGHQSGVAAGEDELRARITGGVAGQQVGTFEYLDVQTGSTLCTGSYTFVGLGRDGTGLLYGQVMSGPCNDGDVALTLLKSGVTEFYAVSPAVSMEDDGVLSRN</sequence>
<dbReference type="AlphaFoldDB" id="A0A941E9C3"/>
<gene>
    <name evidence="1" type="ORF">KDK95_08750</name>
</gene>
<organism evidence="1 2">
    <name type="scientific">Actinospica acidithermotolerans</name>
    <dbReference type="NCBI Taxonomy" id="2828514"/>
    <lineage>
        <taxon>Bacteria</taxon>
        <taxon>Bacillati</taxon>
        <taxon>Actinomycetota</taxon>
        <taxon>Actinomycetes</taxon>
        <taxon>Catenulisporales</taxon>
        <taxon>Actinospicaceae</taxon>
        <taxon>Actinospica</taxon>
    </lineage>
</organism>
<name>A0A941E9C3_9ACTN</name>
<protein>
    <submittedName>
        <fullName evidence="1">Uncharacterized protein</fullName>
    </submittedName>
</protein>
<evidence type="ECO:0000313" key="1">
    <source>
        <dbReference type="EMBL" id="MBR7826388.1"/>
    </source>
</evidence>
<comment type="caution">
    <text evidence="1">The sequence shown here is derived from an EMBL/GenBank/DDBJ whole genome shotgun (WGS) entry which is preliminary data.</text>
</comment>
<dbReference type="EMBL" id="JAGSOH010000016">
    <property type="protein sequence ID" value="MBR7826388.1"/>
    <property type="molecule type" value="Genomic_DNA"/>
</dbReference>
<accession>A0A941E9C3</accession>
<keyword evidence="2" id="KW-1185">Reference proteome</keyword>
<reference evidence="1" key="1">
    <citation type="submission" date="2021-04" db="EMBL/GenBank/DDBJ databases">
        <title>Genome based classification of Actinospica acidithermotolerans sp. nov., an actinobacterium isolated from an Indonesian hot spring.</title>
        <authorList>
            <person name="Kusuma A.B."/>
            <person name="Putra K.E."/>
            <person name="Nafisah S."/>
            <person name="Loh J."/>
            <person name="Nouioui I."/>
            <person name="Goodfellow M."/>
        </authorList>
    </citation>
    <scope>NUCLEOTIDE SEQUENCE</scope>
    <source>
        <strain evidence="1">MGRD01-02</strain>
    </source>
</reference>
<dbReference type="RefSeq" id="WP_212517536.1">
    <property type="nucleotide sequence ID" value="NZ_JAGSOH010000016.1"/>
</dbReference>
<dbReference type="Proteomes" id="UP000676325">
    <property type="component" value="Unassembled WGS sequence"/>
</dbReference>